<sequence length="401" mass="44412">MRRDALVRLHRWLGLAMAGFLLITALTGSLLAWNDELEAWLAPELFVASPSGPPIDPLVLREAVLRAHPEAQAPYQPLAMDPGRTVVFFLVPRRNPATGVAPTLRANQVFIDPYTGQIRGERHNGRATGGLRSVMPVVYLLHRSLAAGNAGALVLGAVALLWTFDCFIGLWLTLPMRATPGRRSHRSWLSRWAQSWRFRWSAGAYKLHVDLHRAGGLWTWGLLLMLAVSSVALTLPSVYDSVTRSLLAHQPDELSLPLVDARRTVAMDWISARESGRRLMHEQAAVQGFTVRREDWMFFDASRGVFRYAVRSDRDVGQRYTRTLVFLDGYTGELRGTWLPAGAASADTLRSWLTRLHMASVGGAVGKLLLSLAGVVVALLCVTGIVIWQRKRVARNAAKCA</sequence>
<comment type="caution">
    <text evidence="2">The sequence shown here is derived from an EMBL/GenBank/DDBJ whole genome shotgun (WGS) entry which is preliminary data.</text>
</comment>
<dbReference type="PANTHER" id="PTHR34219">
    <property type="entry name" value="IRON-REGULATED INNER MEMBRANE PROTEIN-RELATED"/>
    <property type="match status" value="1"/>
</dbReference>
<organism evidence="2 3">
    <name type="scientific">Variovorax ginsengisoli</name>
    <dbReference type="NCBI Taxonomy" id="363844"/>
    <lineage>
        <taxon>Bacteria</taxon>
        <taxon>Pseudomonadati</taxon>
        <taxon>Pseudomonadota</taxon>
        <taxon>Betaproteobacteria</taxon>
        <taxon>Burkholderiales</taxon>
        <taxon>Comamonadaceae</taxon>
        <taxon>Variovorax</taxon>
    </lineage>
</organism>
<feature type="transmembrane region" description="Helical" evidence="1">
    <location>
        <begin position="217"/>
        <end position="239"/>
    </location>
</feature>
<dbReference type="InterPro" id="IPR005625">
    <property type="entry name" value="PepSY-ass_TM"/>
</dbReference>
<evidence type="ECO:0000256" key="1">
    <source>
        <dbReference type="SAM" id="Phobius"/>
    </source>
</evidence>
<dbReference type="PANTHER" id="PTHR34219:SF5">
    <property type="entry name" value="BLR4505 PROTEIN"/>
    <property type="match status" value="1"/>
</dbReference>
<protein>
    <submittedName>
        <fullName evidence="2">Iron-regulated membrane protein</fullName>
    </submittedName>
</protein>
<gene>
    <name evidence="2" type="ORF">J2W36_002968</name>
</gene>
<evidence type="ECO:0000313" key="3">
    <source>
        <dbReference type="Proteomes" id="UP001226867"/>
    </source>
</evidence>
<feature type="transmembrane region" description="Helical" evidence="1">
    <location>
        <begin position="150"/>
        <end position="174"/>
    </location>
</feature>
<dbReference type="RefSeq" id="WP_307690513.1">
    <property type="nucleotide sequence ID" value="NZ_JAUSRO010000009.1"/>
</dbReference>
<dbReference type="Proteomes" id="UP001226867">
    <property type="component" value="Unassembled WGS sequence"/>
</dbReference>
<feature type="transmembrane region" description="Helical" evidence="1">
    <location>
        <begin position="368"/>
        <end position="388"/>
    </location>
</feature>
<accession>A0ABT9S8M2</accession>
<feature type="transmembrane region" description="Helical" evidence="1">
    <location>
        <begin position="12"/>
        <end position="33"/>
    </location>
</feature>
<dbReference type="Pfam" id="PF03929">
    <property type="entry name" value="PepSY_TM"/>
    <property type="match status" value="1"/>
</dbReference>
<keyword evidence="1" id="KW-1133">Transmembrane helix</keyword>
<keyword evidence="1" id="KW-0812">Transmembrane</keyword>
<reference evidence="2 3" key="1">
    <citation type="submission" date="2023-07" db="EMBL/GenBank/DDBJ databases">
        <title>Sorghum-associated microbial communities from plants grown in Nebraska, USA.</title>
        <authorList>
            <person name="Schachtman D."/>
        </authorList>
    </citation>
    <scope>NUCLEOTIDE SEQUENCE [LARGE SCALE GENOMIC DNA]</scope>
    <source>
        <strain evidence="2 3">DS1607</strain>
    </source>
</reference>
<evidence type="ECO:0000313" key="2">
    <source>
        <dbReference type="EMBL" id="MDP9900702.1"/>
    </source>
</evidence>
<dbReference type="EMBL" id="JAUSRO010000009">
    <property type="protein sequence ID" value="MDP9900702.1"/>
    <property type="molecule type" value="Genomic_DNA"/>
</dbReference>
<keyword evidence="1" id="KW-0472">Membrane</keyword>
<keyword evidence="3" id="KW-1185">Reference proteome</keyword>
<name>A0ABT9S8M2_9BURK</name>
<proteinExistence type="predicted"/>